<dbReference type="EMBL" id="MU004292">
    <property type="protein sequence ID" value="KAF2661778.1"/>
    <property type="molecule type" value="Genomic_DNA"/>
</dbReference>
<name>A0A6A6TSA2_9PLEO</name>
<reference evidence="2" key="1">
    <citation type="journal article" date="2020" name="Stud. Mycol.">
        <title>101 Dothideomycetes genomes: a test case for predicting lifestyles and emergence of pathogens.</title>
        <authorList>
            <person name="Haridas S."/>
            <person name="Albert R."/>
            <person name="Binder M."/>
            <person name="Bloem J."/>
            <person name="Labutti K."/>
            <person name="Salamov A."/>
            <person name="Andreopoulos B."/>
            <person name="Baker S."/>
            <person name="Barry K."/>
            <person name="Bills G."/>
            <person name="Bluhm B."/>
            <person name="Cannon C."/>
            <person name="Castanera R."/>
            <person name="Culley D."/>
            <person name="Daum C."/>
            <person name="Ezra D."/>
            <person name="Gonzalez J."/>
            <person name="Henrissat B."/>
            <person name="Kuo A."/>
            <person name="Liang C."/>
            <person name="Lipzen A."/>
            <person name="Lutzoni F."/>
            <person name="Magnuson J."/>
            <person name="Mondo S."/>
            <person name="Nolan M."/>
            <person name="Ohm R."/>
            <person name="Pangilinan J."/>
            <person name="Park H.-J."/>
            <person name="Ramirez L."/>
            <person name="Alfaro M."/>
            <person name="Sun H."/>
            <person name="Tritt A."/>
            <person name="Yoshinaga Y."/>
            <person name="Zwiers L.-H."/>
            <person name="Turgeon B."/>
            <person name="Goodwin S."/>
            <person name="Spatafora J."/>
            <person name="Crous P."/>
            <person name="Grigoriev I."/>
        </authorList>
    </citation>
    <scope>NUCLEOTIDE SEQUENCE</scope>
    <source>
        <strain evidence="2">CBS 122681</strain>
    </source>
</reference>
<dbReference type="AlphaFoldDB" id="A0A6A6TSA2"/>
<keyword evidence="3" id="KW-1185">Reference proteome</keyword>
<evidence type="ECO:0000256" key="1">
    <source>
        <dbReference type="SAM" id="SignalP"/>
    </source>
</evidence>
<keyword evidence="1" id="KW-0732">Signal</keyword>
<evidence type="ECO:0000313" key="3">
    <source>
        <dbReference type="Proteomes" id="UP000799324"/>
    </source>
</evidence>
<dbReference type="Pfam" id="PF14269">
    <property type="entry name" value="Arylsulfotran_2"/>
    <property type="match status" value="1"/>
</dbReference>
<evidence type="ECO:0008006" key="4">
    <source>
        <dbReference type="Google" id="ProtNLM"/>
    </source>
</evidence>
<gene>
    <name evidence="2" type="ORF">K491DRAFT_744930</name>
</gene>
<dbReference type="OrthoDB" id="5427350at2759"/>
<dbReference type="PANTHER" id="PTHR35340:SF5">
    <property type="entry name" value="ASST-DOMAIN-CONTAINING PROTEIN"/>
    <property type="match status" value="1"/>
</dbReference>
<dbReference type="InterPro" id="IPR011047">
    <property type="entry name" value="Quinoprotein_ADH-like_sf"/>
</dbReference>
<dbReference type="Proteomes" id="UP000799324">
    <property type="component" value="Unassembled WGS sequence"/>
</dbReference>
<evidence type="ECO:0000313" key="2">
    <source>
        <dbReference type="EMBL" id="KAF2661778.1"/>
    </source>
</evidence>
<proteinExistence type="predicted"/>
<dbReference type="PANTHER" id="PTHR35340">
    <property type="entry name" value="PQQ ENZYME REPEAT PROTEIN-RELATED"/>
    <property type="match status" value="1"/>
</dbReference>
<dbReference type="InterPro" id="IPR053143">
    <property type="entry name" value="Arylsulfate_ST"/>
</dbReference>
<organism evidence="2 3">
    <name type="scientific">Lophiostoma macrostomum CBS 122681</name>
    <dbReference type="NCBI Taxonomy" id="1314788"/>
    <lineage>
        <taxon>Eukaryota</taxon>
        <taxon>Fungi</taxon>
        <taxon>Dikarya</taxon>
        <taxon>Ascomycota</taxon>
        <taxon>Pezizomycotina</taxon>
        <taxon>Dothideomycetes</taxon>
        <taxon>Pleosporomycetidae</taxon>
        <taxon>Pleosporales</taxon>
        <taxon>Lophiostomataceae</taxon>
        <taxon>Lophiostoma</taxon>
    </lineage>
</organism>
<feature type="signal peptide" evidence="1">
    <location>
        <begin position="1"/>
        <end position="26"/>
    </location>
</feature>
<dbReference type="InterPro" id="IPR039535">
    <property type="entry name" value="ASST-like"/>
</dbReference>
<sequence length="524" mass="58767">MFSKLFYLLQSLLLSLLLQNVRPALGDLCPYDNEQKFEKGEYGSYPQQRFRTSRLVAPVVNKLSTHPSCDDGSYTMINPRGNSVPEEGSGPMMLDANGNMVWALTGYQQTYNLQVQEYRGKQYLTFWSGNDAVGGHGNGEYIMLDQSYKEIARVQAANGLEADLHEFRITNEGTAVITVYDVREIDLTRVGGFLKGYIWDSVFQEIDLQTGKASFQWRASQHYDILDSYHDKGNKGNRGNPWDFFHINSVEKDPCGNYLISARYTSTISYVNGTSGQVIWTLGGKANQFTDLSGGRATDFKYQHDARWHDNYTTITIFNNGAQAPFQEENSKFSSGRKIRIDTEAMTAELVTEFVDSREISSSSQGNMQVLPNGNHVVGYGYNGAAVEYSSTGEPLCETHFEALDRFHSGDVQSYRVMKFNWTGLPNTDPALALVNNTVYVSWNGATEVDRWMLEVGETTTALGYEDISWEIVSKTKKAGFETAINLPEDSGTFLRIVAYSKTGYALGITETVRLDQQVRSHPI</sequence>
<dbReference type="SUPFAM" id="SSF50998">
    <property type="entry name" value="Quinoprotein alcohol dehydrogenase-like"/>
    <property type="match status" value="1"/>
</dbReference>
<feature type="chain" id="PRO_5025431971" description="Arylsulfotransferase" evidence="1">
    <location>
        <begin position="27"/>
        <end position="524"/>
    </location>
</feature>
<protein>
    <recommendedName>
        <fullName evidence="4">Arylsulfotransferase</fullName>
    </recommendedName>
</protein>
<accession>A0A6A6TSA2</accession>